<accession>A0A0E9MK47</accession>
<keyword evidence="4 5" id="KW-0472">Membrane</keyword>
<reference evidence="6 7" key="1">
    <citation type="submission" date="2015-04" db="EMBL/GenBank/DDBJ databases">
        <title>Whole genome shotgun sequence of Sphingomonas changbaiensis NBRC 104936.</title>
        <authorList>
            <person name="Katano-Makiyama Y."/>
            <person name="Hosoyama A."/>
            <person name="Hashimoto M."/>
            <person name="Noguchi M."/>
            <person name="Tsuchikane K."/>
            <person name="Ohji S."/>
            <person name="Yamazoe A."/>
            <person name="Ichikawa N."/>
            <person name="Kimura A."/>
            <person name="Fujita N."/>
        </authorList>
    </citation>
    <scope>NUCLEOTIDE SEQUENCE [LARGE SCALE GENOMIC DNA]</scope>
    <source>
        <strain evidence="6 7">NBRC 104936</strain>
    </source>
</reference>
<dbReference type="Proteomes" id="UP000033202">
    <property type="component" value="Unassembled WGS sequence"/>
</dbReference>
<dbReference type="InterPro" id="IPR032808">
    <property type="entry name" value="DoxX"/>
</dbReference>
<protein>
    <recommendedName>
        <fullName evidence="8">DoxX family protein</fullName>
    </recommendedName>
</protein>
<dbReference type="Pfam" id="PF13564">
    <property type="entry name" value="DoxX_2"/>
    <property type="match status" value="1"/>
</dbReference>
<keyword evidence="7" id="KW-1185">Reference proteome</keyword>
<evidence type="ECO:0000256" key="4">
    <source>
        <dbReference type="ARBA" id="ARBA00023136"/>
    </source>
</evidence>
<evidence type="ECO:0000256" key="3">
    <source>
        <dbReference type="ARBA" id="ARBA00022989"/>
    </source>
</evidence>
<gene>
    <name evidence="6" type="ORF">SCH01S_01_00670</name>
</gene>
<name>A0A0E9MK47_9SPHN</name>
<dbReference type="RefSeq" id="WP_046346757.1">
    <property type="nucleotide sequence ID" value="NZ_BBWU01000001.1"/>
</dbReference>
<proteinExistence type="predicted"/>
<feature type="transmembrane region" description="Helical" evidence="5">
    <location>
        <begin position="72"/>
        <end position="90"/>
    </location>
</feature>
<feature type="transmembrane region" description="Helical" evidence="5">
    <location>
        <begin position="44"/>
        <end position="65"/>
    </location>
</feature>
<comment type="caution">
    <text evidence="6">The sequence shown here is derived from an EMBL/GenBank/DDBJ whole genome shotgun (WGS) entry which is preliminary data.</text>
</comment>
<dbReference type="STRING" id="1219043.SCH01S_01_00670"/>
<evidence type="ECO:0000256" key="5">
    <source>
        <dbReference type="SAM" id="Phobius"/>
    </source>
</evidence>
<dbReference type="GO" id="GO:0016020">
    <property type="term" value="C:membrane"/>
    <property type="evidence" value="ECO:0007669"/>
    <property type="project" value="UniProtKB-SubCell"/>
</dbReference>
<evidence type="ECO:0000313" key="6">
    <source>
        <dbReference type="EMBL" id="GAO37904.1"/>
    </source>
</evidence>
<evidence type="ECO:0000256" key="1">
    <source>
        <dbReference type="ARBA" id="ARBA00004141"/>
    </source>
</evidence>
<comment type="subcellular location">
    <subcellularLocation>
        <location evidence="1">Membrane</location>
        <topology evidence="1">Multi-pass membrane protein</topology>
    </subcellularLocation>
</comment>
<sequence length="132" mass="14177">MESRFKSSVVAGWAITIAVSLFMLRDLFPDLQQASWAVKANAGLGIPANVVLLIGMAGLLSTLIYALPRTSVLGAILLTGFLGGAAFVHIRVNGSLWDVGENLLIGVAAWAGLWLRDDKLRSLLPFRRSTID</sequence>
<evidence type="ECO:0000313" key="7">
    <source>
        <dbReference type="Proteomes" id="UP000033202"/>
    </source>
</evidence>
<evidence type="ECO:0008006" key="8">
    <source>
        <dbReference type="Google" id="ProtNLM"/>
    </source>
</evidence>
<feature type="transmembrane region" description="Helical" evidence="5">
    <location>
        <begin position="7"/>
        <end position="24"/>
    </location>
</feature>
<dbReference type="EMBL" id="BBWU01000001">
    <property type="protein sequence ID" value="GAO37904.1"/>
    <property type="molecule type" value="Genomic_DNA"/>
</dbReference>
<keyword evidence="2 5" id="KW-0812">Transmembrane</keyword>
<organism evidence="6 7">
    <name type="scientific">Sphingomonas changbaiensis NBRC 104936</name>
    <dbReference type="NCBI Taxonomy" id="1219043"/>
    <lineage>
        <taxon>Bacteria</taxon>
        <taxon>Pseudomonadati</taxon>
        <taxon>Pseudomonadota</taxon>
        <taxon>Alphaproteobacteria</taxon>
        <taxon>Sphingomonadales</taxon>
        <taxon>Sphingomonadaceae</taxon>
        <taxon>Sphingomonas</taxon>
    </lineage>
</organism>
<evidence type="ECO:0000256" key="2">
    <source>
        <dbReference type="ARBA" id="ARBA00022692"/>
    </source>
</evidence>
<keyword evidence="3 5" id="KW-1133">Transmembrane helix</keyword>
<dbReference type="AlphaFoldDB" id="A0A0E9MK47"/>